<feature type="transmembrane region" description="Helical" evidence="10">
    <location>
        <begin position="31"/>
        <end position="50"/>
    </location>
</feature>
<feature type="transmembrane region" description="Helical" evidence="10">
    <location>
        <begin position="507"/>
        <end position="525"/>
    </location>
</feature>
<reference evidence="11 12" key="1">
    <citation type="submission" date="2016-08" db="EMBL/GenBank/DDBJ databases">
        <title>A Parts List for Fungal Cellulosomes Revealed by Comparative Genomics.</title>
        <authorList>
            <consortium name="DOE Joint Genome Institute"/>
            <person name="Haitjema C.H."/>
            <person name="Gilmore S.P."/>
            <person name="Henske J.K."/>
            <person name="Solomon K.V."/>
            <person name="De Groot R."/>
            <person name="Kuo A."/>
            <person name="Mondo S.J."/>
            <person name="Salamov A.A."/>
            <person name="Labutti K."/>
            <person name="Zhao Z."/>
            <person name="Chiniquy J."/>
            <person name="Barry K."/>
            <person name="Brewer H.M."/>
            <person name="Purvine S.O."/>
            <person name="Wright A.T."/>
            <person name="Boxma B."/>
            <person name="Van Alen T."/>
            <person name="Hackstein J.H."/>
            <person name="Baker S.E."/>
            <person name="Grigoriev I.V."/>
            <person name="O'Malley M.A."/>
        </authorList>
    </citation>
    <scope>NUCLEOTIDE SEQUENCE [LARGE SCALE GENOMIC DNA]</scope>
    <source>
        <strain evidence="11 12">S4</strain>
    </source>
</reference>
<evidence type="ECO:0000256" key="9">
    <source>
        <dbReference type="ARBA" id="ARBA00023136"/>
    </source>
</evidence>
<feature type="transmembrane region" description="Helical" evidence="10">
    <location>
        <begin position="416"/>
        <end position="438"/>
    </location>
</feature>
<evidence type="ECO:0000256" key="10">
    <source>
        <dbReference type="SAM" id="Phobius"/>
    </source>
</evidence>
<evidence type="ECO:0000256" key="5">
    <source>
        <dbReference type="ARBA" id="ARBA00022692"/>
    </source>
</evidence>
<evidence type="ECO:0000256" key="6">
    <source>
        <dbReference type="ARBA" id="ARBA00022777"/>
    </source>
</evidence>
<feature type="transmembrane region" description="Helical" evidence="10">
    <location>
        <begin position="277"/>
        <end position="298"/>
    </location>
</feature>
<dbReference type="EMBL" id="MCFG01000186">
    <property type="protein sequence ID" value="ORX79127.1"/>
    <property type="molecule type" value="Genomic_DNA"/>
</dbReference>
<name>A0A1Y1WZV5_9FUNG</name>
<feature type="transmembrane region" description="Helical" evidence="10">
    <location>
        <begin position="444"/>
        <end position="468"/>
    </location>
</feature>
<sequence length="546" mass="63231">MLIYEILIFNINLVYLTYKLWITDINSDIPIYLYILLSILVILNSCENSGMFNRFINSRFLKYTRNEKEKGITCGVNTVLSVLLALLITQLENENAINFRYLFYCVNLTILFSYCYWILNIILRIQANVYRMIMSVLSITTLYIVISNCSEHSGISKLYYIIPCLVCAIDYYFLIVDIKGSFTLSEGSIVAQAFTLLATDSILCCTSKLNLIEHPKLFNFERSNIFVMLEVLLIGSIFCYIIIYPLLHKAHSCYELSKNYHYSLNERNISQKRYQQYSIYSFASFVVLIITCLMPYSTHVIHENPFIWVIKYILTPRRIFLIGWWLCLLSTIIMAFNWLLNKSNTLSDLNKRRKFYHMLSVLMFFPGYLIDRDFMFLSFAVAFCAMVMVEVIRYFKLYPVGDIIQKFMVSFIDQKDSGTAILSHIYLLVGCAMPIWLNSLSPKIIPGVSGILALGIGDTMASIIGYRYGKTHWPKSKKTVEGTIAFIASIIIFIFVTSFIYSYGYSFIQWFKFVLFVILTGLLEAESNQNDNLILPLFLFSLTSTI</sequence>
<dbReference type="InterPro" id="IPR032974">
    <property type="entry name" value="Polypren_kinase"/>
</dbReference>
<evidence type="ECO:0000256" key="3">
    <source>
        <dbReference type="ARBA" id="ARBA00012132"/>
    </source>
</evidence>
<dbReference type="GO" id="GO:0043048">
    <property type="term" value="P:dolichyl monophosphate biosynthetic process"/>
    <property type="evidence" value="ECO:0007669"/>
    <property type="project" value="TreeGrafter"/>
</dbReference>
<evidence type="ECO:0000256" key="4">
    <source>
        <dbReference type="ARBA" id="ARBA00022679"/>
    </source>
</evidence>
<dbReference type="PANTHER" id="PTHR13205:SF15">
    <property type="entry name" value="DOLICHOL KINASE"/>
    <property type="match status" value="1"/>
</dbReference>
<dbReference type="STRING" id="1754192.A0A1Y1WZV5"/>
<keyword evidence="6" id="KW-0418">Kinase</keyword>
<gene>
    <name evidence="11" type="ORF">BCR32DRAFT_269648</name>
</gene>
<dbReference type="GO" id="GO:0004168">
    <property type="term" value="F:dolichol kinase activity"/>
    <property type="evidence" value="ECO:0007669"/>
    <property type="project" value="UniProtKB-EC"/>
</dbReference>
<dbReference type="Proteomes" id="UP000193944">
    <property type="component" value="Unassembled WGS sequence"/>
</dbReference>
<evidence type="ECO:0000256" key="1">
    <source>
        <dbReference type="ARBA" id="ARBA00004477"/>
    </source>
</evidence>
<evidence type="ECO:0000313" key="11">
    <source>
        <dbReference type="EMBL" id="ORX79127.1"/>
    </source>
</evidence>
<comment type="caution">
    <text evidence="11">The sequence shown here is derived from an EMBL/GenBank/DDBJ whole genome shotgun (WGS) entry which is preliminary data.</text>
</comment>
<comment type="similarity">
    <text evidence="2">Belongs to the polyprenol kinase family.</text>
</comment>
<protein>
    <recommendedName>
        <fullName evidence="3">dolichol kinase</fullName>
        <ecNumber evidence="3">2.7.1.108</ecNumber>
    </recommendedName>
</protein>
<keyword evidence="7" id="KW-0256">Endoplasmic reticulum</keyword>
<evidence type="ECO:0000256" key="7">
    <source>
        <dbReference type="ARBA" id="ARBA00022824"/>
    </source>
</evidence>
<feature type="transmembrane region" description="Helical" evidence="10">
    <location>
        <begin position="158"/>
        <end position="176"/>
    </location>
</feature>
<evidence type="ECO:0000313" key="12">
    <source>
        <dbReference type="Proteomes" id="UP000193944"/>
    </source>
</evidence>
<dbReference type="OrthoDB" id="377083at2759"/>
<evidence type="ECO:0000256" key="2">
    <source>
        <dbReference type="ARBA" id="ARBA00010794"/>
    </source>
</evidence>
<feature type="transmembrane region" description="Helical" evidence="10">
    <location>
        <begin position="318"/>
        <end position="341"/>
    </location>
</feature>
<keyword evidence="12" id="KW-1185">Reference proteome</keyword>
<feature type="transmembrane region" description="Helical" evidence="10">
    <location>
        <begin position="71"/>
        <end position="89"/>
    </location>
</feature>
<evidence type="ECO:0000256" key="8">
    <source>
        <dbReference type="ARBA" id="ARBA00022989"/>
    </source>
</evidence>
<organism evidence="11 12">
    <name type="scientific">Anaeromyces robustus</name>
    <dbReference type="NCBI Taxonomy" id="1754192"/>
    <lineage>
        <taxon>Eukaryota</taxon>
        <taxon>Fungi</taxon>
        <taxon>Fungi incertae sedis</taxon>
        <taxon>Chytridiomycota</taxon>
        <taxon>Chytridiomycota incertae sedis</taxon>
        <taxon>Neocallimastigomycetes</taxon>
        <taxon>Neocallimastigales</taxon>
        <taxon>Neocallimastigaceae</taxon>
        <taxon>Anaeromyces</taxon>
    </lineage>
</organism>
<feature type="transmembrane region" description="Helical" evidence="10">
    <location>
        <begin position="480"/>
        <end position="501"/>
    </location>
</feature>
<keyword evidence="9 10" id="KW-0472">Membrane</keyword>
<feature type="transmembrane region" description="Helical" evidence="10">
    <location>
        <begin position="101"/>
        <end position="122"/>
    </location>
</feature>
<proteinExistence type="inferred from homology"/>
<keyword evidence="5 10" id="KW-0812">Transmembrane</keyword>
<accession>A0A1Y1WZV5</accession>
<keyword evidence="8 10" id="KW-1133">Transmembrane helix</keyword>
<feature type="transmembrane region" description="Helical" evidence="10">
    <location>
        <begin position="376"/>
        <end position="395"/>
    </location>
</feature>
<keyword evidence="4" id="KW-0808">Transferase</keyword>
<dbReference type="AlphaFoldDB" id="A0A1Y1WZV5"/>
<dbReference type="PANTHER" id="PTHR13205">
    <property type="entry name" value="TRANSMEMBRANE PROTEIN 15-RELATED"/>
    <property type="match status" value="1"/>
</dbReference>
<feature type="transmembrane region" description="Helical" evidence="10">
    <location>
        <begin position="224"/>
        <end position="247"/>
    </location>
</feature>
<feature type="transmembrane region" description="Helical" evidence="10">
    <location>
        <begin position="353"/>
        <end position="370"/>
    </location>
</feature>
<dbReference type="GO" id="GO:0005789">
    <property type="term" value="C:endoplasmic reticulum membrane"/>
    <property type="evidence" value="ECO:0007669"/>
    <property type="project" value="UniProtKB-SubCell"/>
</dbReference>
<reference evidence="11 12" key="2">
    <citation type="submission" date="2016-08" db="EMBL/GenBank/DDBJ databases">
        <title>Pervasive Adenine N6-methylation of Active Genes in Fungi.</title>
        <authorList>
            <consortium name="DOE Joint Genome Institute"/>
            <person name="Mondo S.J."/>
            <person name="Dannebaum R.O."/>
            <person name="Kuo R.C."/>
            <person name="Labutti K."/>
            <person name="Haridas S."/>
            <person name="Kuo A."/>
            <person name="Salamov A."/>
            <person name="Ahrendt S.R."/>
            <person name="Lipzen A."/>
            <person name="Sullivan W."/>
            <person name="Andreopoulos W.B."/>
            <person name="Clum A."/>
            <person name="Lindquist E."/>
            <person name="Daum C."/>
            <person name="Ramamoorthy G.K."/>
            <person name="Gryganskyi A."/>
            <person name="Culley D."/>
            <person name="Magnuson J.K."/>
            <person name="James T.Y."/>
            <person name="O'Malley M.A."/>
            <person name="Stajich J.E."/>
            <person name="Spatafora J.W."/>
            <person name="Visel A."/>
            <person name="Grigoriev I.V."/>
        </authorList>
    </citation>
    <scope>NUCLEOTIDE SEQUENCE [LARGE SCALE GENOMIC DNA]</scope>
    <source>
        <strain evidence="11 12">S4</strain>
    </source>
</reference>
<comment type="subcellular location">
    <subcellularLocation>
        <location evidence="1">Endoplasmic reticulum membrane</location>
        <topology evidence="1">Multi-pass membrane protein</topology>
    </subcellularLocation>
</comment>
<dbReference type="EC" id="2.7.1.108" evidence="3"/>